<reference evidence="1 2" key="1">
    <citation type="submission" date="2012-06" db="EMBL/GenBank/DDBJ databases">
        <title>Finished plasmid 7 of genome of Crinalium epipsammum PCC 9333.</title>
        <authorList>
            <consortium name="US DOE Joint Genome Institute"/>
            <person name="Gugger M."/>
            <person name="Coursin T."/>
            <person name="Rippka R."/>
            <person name="Tandeau De Marsac N."/>
            <person name="Huntemann M."/>
            <person name="Wei C.-L."/>
            <person name="Han J."/>
            <person name="Detter J.C."/>
            <person name="Han C."/>
            <person name="Tapia R."/>
            <person name="Davenport K."/>
            <person name="Daligault H."/>
            <person name="Erkkila T."/>
            <person name="Gu W."/>
            <person name="Munk A.C.C."/>
            <person name="Teshima H."/>
            <person name="Xu Y."/>
            <person name="Chain P."/>
            <person name="Chen A."/>
            <person name="Krypides N."/>
            <person name="Mavromatis K."/>
            <person name="Markowitz V."/>
            <person name="Szeto E."/>
            <person name="Ivanova N."/>
            <person name="Mikhailova N."/>
            <person name="Ovchinnikova G."/>
            <person name="Pagani I."/>
            <person name="Pati A."/>
            <person name="Goodwin L."/>
            <person name="Peters L."/>
            <person name="Pitluck S."/>
            <person name="Woyke T."/>
            <person name="Kerfeld C."/>
        </authorList>
    </citation>
    <scope>NUCLEOTIDE SEQUENCE [LARGE SCALE GENOMIC DNA]</scope>
    <source>
        <strain evidence="1 2">PCC 9333</strain>
        <plasmid evidence="2">Plasmid pCRI9333.07</plasmid>
    </source>
</reference>
<evidence type="ECO:0008006" key="3">
    <source>
        <dbReference type="Google" id="ProtNLM"/>
    </source>
</evidence>
<dbReference type="EMBL" id="CP003627">
    <property type="protein sequence ID" value="AFZ15731.1"/>
    <property type="molecule type" value="Genomic_DNA"/>
</dbReference>
<gene>
    <name evidence="1" type="ORF">Cri9333_4976</name>
</gene>
<protein>
    <recommendedName>
        <fullName evidence="3">Bacterial mobilisation domain-containing protein</fullName>
    </recommendedName>
</protein>
<dbReference type="HOGENOM" id="CLU_1746609_0_0_3"/>
<dbReference type="AlphaFoldDB" id="K9W6C9"/>
<dbReference type="KEGG" id="cep:Cri9333_4976"/>
<name>K9W6C9_9CYAN</name>
<keyword evidence="2" id="KW-1185">Reference proteome</keyword>
<evidence type="ECO:0000313" key="1">
    <source>
        <dbReference type="EMBL" id="AFZ15731.1"/>
    </source>
</evidence>
<dbReference type="OrthoDB" id="485983at2"/>
<geneLocation type="plasmid" evidence="1 2">
    <name>pCRI9333.07</name>
</geneLocation>
<dbReference type="InterPro" id="IPR053842">
    <property type="entry name" value="NikA-like"/>
</dbReference>
<organism evidence="1 2">
    <name type="scientific">Crinalium epipsammum PCC 9333</name>
    <dbReference type="NCBI Taxonomy" id="1173022"/>
    <lineage>
        <taxon>Bacteria</taxon>
        <taxon>Bacillati</taxon>
        <taxon>Cyanobacteriota</taxon>
        <taxon>Cyanophyceae</taxon>
        <taxon>Gomontiellales</taxon>
        <taxon>Gomontiellaceae</taxon>
        <taxon>Crinalium</taxon>
    </lineage>
</organism>
<evidence type="ECO:0000313" key="2">
    <source>
        <dbReference type="Proteomes" id="UP000010472"/>
    </source>
</evidence>
<dbReference type="Proteomes" id="UP000010472">
    <property type="component" value="Plasmid pCRI9333.07"/>
</dbReference>
<dbReference type="Pfam" id="PF21983">
    <property type="entry name" value="NikA-like"/>
    <property type="match status" value="1"/>
</dbReference>
<keyword evidence="1" id="KW-0614">Plasmid</keyword>
<accession>K9W6C9</accession>
<dbReference type="RefSeq" id="WP_015180089.1">
    <property type="nucleotide sequence ID" value="NC_019737.1"/>
</dbReference>
<proteinExistence type="predicted"/>
<sequence length="149" mass="16881">MSTANPLSQLRDAIKAQLAGVNIIPDPSRDITITFRVSHAEKLRLESRCEGILQSDYIRARLFDYALPRRKTVMPVANREVRYHLKQIAANINQQSLDINQAVKQGLQPLNKDVKAYSQKLKAVEVLIKELRKQLDLTTLSSDSQDDAK</sequence>